<proteinExistence type="predicted"/>
<evidence type="ECO:0000313" key="5">
    <source>
        <dbReference type="EMBL" id="SBS71968.1"/>
    </source>
</evidence>
<dbReference type="AlphaFoldDB" id="A0A1Y5P7Q9"/>
<dbReference type="PROSITE" id="PS00380">
    <property type="entry name" value="RHODANESE_1"/>
    <property type="match status" value="1"/>
</dbReference>
<feature type="domain" description="Rhodanese" evidence="4">
    <location>
        <begin position="183"/>
        <end position="301"/>
    </location>
</feature>
<dbReference type="CDD" id="cd01448">
    <property type="entry name" value="TST_Repeat_1"/>
    <property type="match status" value="1"/>
</dbReference>
<evidence type="ECO:0000256" key="3">
    <source>
        <dbReference type="RuleBase" id="RU000507"/>
    </source>
</evidence>
<keyword evidence="1" id="KW-0677">Repeat</keyword>
<accession>A0A1Y5P7Q9</accession>
<dbReference type="InterPro" id="IPR001763">
    <property type="entry name" value="Rhodanese-like_dom"/>
</dbReference>
<gene>
    <name evidence="5" type="primary">sseA</name>
    <name evidence="5" type="ORF">MHPYR_120126</name>
</gene>
<dbReference type="InterPro" id="IPR036873">
    <property type="entry name" value="Rhodanese-like_dom_sf"/>
</dbReference>
<feature type="domain" description="Rhodanese" evidence="4">
    <location>
        <begin position="46"/>
        <end position="153"/>
    </location>
</feature>
<dbReference type="SUPFAM" id="SSF52821">
    <property type="entry name" value="Rhodanese/Cell cycle control phosphatase"/>
    <property type="match status" value="2"/>
</dbReference>
<evidence type="ECO:0000256" key="1">
    <source>
        <dbReference type="ARBA" id="ARBA00022737"/>
    </source>
</evidence>
<protein>
    <recommendedName>
        <fullName evidence="3">Sulfurtransferase</fullName>
    </recommendedName>
</protein>
<name>A0A1Y5P7Q9_9MYCO</name>
<dbReference type="PANTHER" id="PTHR43855">
    <property type="entry name" value="THIOSULFATE SULFURTRANSFERASE"/>
    <property type="match status" value="1"/>
</dbReference>
<dbReference type="CDD" id="cd01449">
    <property type="entry name" value="TST_Repeat_2"/>
    <property type="match status" value="1"/>
</dbReference>
<reference evidence="5" key="1">
    <citation type="submission" date="2016-03" db="EMBL/GenBank/DDBJ databases">
        <authorList>
            <person name="Ploux O."/>
        </authorList>
    </citation>
    <scope>NUCLEOTIDE SEQUENCE</scope>
    <source>
        <strain evidence="5">UC10</strain>
    </source>
</reference>
<evidence type="ECO:0000256" key="2">
    <source>
        <dbReference type="ARBA" id="ARBA00047549"/>
    </source>
</evidence>
<organism evidence="5">
    <name type="scientific">uncultured Mycobacterium sp</name>
    <dbReference type="NCBI Taxonomy" id="171292"/>
    <lineage>
        <taxon>Bacteria</taxon>
        <taxon>Bacillati</taxon>
        <taxon>Actinomycetota</taxon>
        <taxon>Actinomycetes</taxon>
        <taxon>Mycobacteriales</taxon>
        <taxon>Mycobacteriaceae</taxon>
        <taxon>Mycobacterium</taxon>
        <taxon>environmental samples</taxon>
    </lineage>
</organism>
<dbReference type="SMART" id="SM00450">
    <property type="entry name" value="RHOD"/>
    <property type="match status" value="2"/>
</dbReference>
<dbReference type="PANTHER" id="PTHR43855:SF1">
    <property type="entry name" value="THIOSULFATE SULFURTRANSFERASE"/>
    <property type="match status" value="1"/>
</dbReference>
<dbReference type="Gene3D" id="3.40.250.10">
    <property type="entry name" value="Rhodanese-like domain"/>
    <property type="match status" value="2"/>
</dbReference>
<evidence type="ECO:0000259" key="4">
    <source>
        <dbReference type="PROSITE" id="PS50206"/>
    </source>
</evidence>
<dbReference type="GO" id="GO:0004792">
    <property type="term" value="F:thiosulfate-cyanide sulfurtransferase activity"/>
    <property type="evidence" value="ECO:0007669"/>
    <property type="project" value="UniProtKB-EC"/>
</dbReference>
<comment type="catalytic activity">
    <reaction evidence="2">
        <text>thiosulfate + hydrogen cyanide = thiocyanate + sulfite + 2 H(+)</text>
        <dbReference type="Rhea" id="RHEA:16881"/>
        <dbReference type="ChEBI" id="CHEBI:15378"/>
        <dbReference type="ChEBI" id="CHEBI:17359"/>
        <dbReference type="ChEBI" id="CHEBI:18022"/>
        <dbReference type="ChEBI" id="CHEBI:18407"/>
        <dbReference type="ChEBI" id="CHEBI:33542"/>
        <dbReference type="EC" id="2.8.1.1"/>
    </reaction>
</comment>
<dbReference type="EMBL" id="FLQS01000004">
    <property type="protein sequence ID" value="SBS71968.1"/>
    <property type="molecule type" value="Genomic_DNA"/>
</dbReference>
<keyword evidence="3 5" id="KW-0808">Transferase</keyword>
<dbReference type="PROSITE" id="PS50206">
    <property type="entry name" value="RHODANESE_3"/>
    <property type="match status" value="2"/>
</dbReference>
<dbReference type="InterPro" id="IPR051126">
    <property type="entry name" value="Thiosulfate_sulfurtransferase"/>
</dbReference>
<sequence length="313" mass="34249">MGGQSGPLIGGRLVFVPLPADPSPALKDYAHPERLVTADWLSAHLGSPGLAIVESDEDVLLYDIGHIPGAVKVDWHTDLNDPHVRDYIDGAQFAELMNRKGISRDDTVVIYGDKSNWWAAYALWVFTLFGHQDVRLLNGGRDLWISDGRDTTLDVPSKTGSGYPVVERNDAAIRAYKDDVLGSLGHSTLIDVRSPQEYTGERTHMPDYPEEGALRGGHIPTAVSVPWAKAAEDSGRFRNRAELEEVYSFVKPGDDIIAYCRIGERSSHTWFVLTYLLGIPGVRNYDGSWTEWGNTVRVPVAAGPEPGSAPGAS</sequence>
<dbReference type="Pfam" id="PF00581">
    <property type="entry name" value="Rhodanese"/>
    <property type="match status" value="2"/>
</dbReference>
<dbReference type="PROSITE" id="PS00683">
    <property type="entry name" value="RHODANESE_2"/>
    <property type="match status" value="1"/>
</dbReference>
<dbReference type="InterPro" id="IPR001307">
    <property type="entry name" value="Thiosulphate_STrfase_CS"/>
</dbReference>